<name>A0A8S9FZA8_BRACR</name>
<evidence type="ECO:0000313" key="2">
    <source>
        <dbReference type="EMBL" id="KAF2539000.1"/>
    </source>
</evidence>
<organism evidence="2 3">
    <name type="scientific">Brassica cretica</name>
    <name type="common">Mustard</name>
    <dbReference type="NCBI Taxonomy" id="69181"/>
    <lineage>
        <taxon>Eukaryota</taxon>
        <taxon>Viridiplantae</taxon>
        <taxon>Streptophyta</taxon>
        <taxon>Embryophyta</taxon>
        <taxon>Tracheophyta</taxon>
        <taxon>Spermatophyta</taxon>
        <taxon>Magnoliopsida</taxon>
        <taxon>eudicotyledons</taxon>
        <taxon>Gunneridae</taxon>
        <taxon>Pentapetalae</taxon>
        <taxon>rosids</taxon>
        <taxon>malvids</taxon>
        <taxon>Brassicales</taxon>
        <taxon>Brassicaceae</taxon>
        <taxon>Brassiceae</taxon>
        <taxon>Brassica</taxon>
    </lineage>
</organism>
<proteinExistence type="predicted"/>
<comment type="caution">
    <text evidence="2">The sequence shown here is derived from an EMBL/GenBank/DDBJ whole genome shotgun (WGS) entry which is preliminary data.</text>
</comment>
<dbReference type="AlphaFoldDB" id="A0A8S9FZA8"/>
<dbReference type="EMBL" id="QGKW02002228">
    <property type="protein sequence ID" value="KAF2539000.1"/>
    <property type="molecule type" value="Genomic_DNA"/>
</dbReference>
<dbReference type="Proteomes" id="UP000712281">
    <property type="component" value="Unassembled WGS sequence"/>
</dbReference>
<protein>
    <submittedName>
        <fullName evidence="2">Uncharacterized protein</fullName>
    </submittedName>
</protein>
<reference evidence="2" key="1">
    <citation type="submission" date="2019-12" db="EMBL/GenBank/DDBJ databases">
        <title>Genome sequencing and annotation of Brassica cretica.</title>
        <authorList>
            <person name="Studholme D.J."/>
            <person name="Sarris P.F."/>
        </authorList>
    </citation>
    <scope>NUCLEOTIDE SEQUENCE</scope>
    <source>
        <strain evidence="2">PFS-001/15</strain>
        <tissue evidence="2">Leaf</tissue>
    </source>
</reference>
<sequence>MKQQERIWWKQPRSWSRRQKEAEDGTFLAATARDEIIMAKDLAEQAKTRMSIVENRLMEAKMEMEADSRGRKHVVTKRVEPVRCVGVCWLGVAASWSGVTLVVVTLVERRRLRVGEHVVSIMVVVIHIHRYLIKNLVGNTLNIVLAEYWRGTRWVTHADVVSILCFLTT</sequence>
<keyword evidence="1" id="KW-0812">Transmembrane</keyword>
<gene>
    <name evidence="2" type="ORF">F2Q68_00019995</name>
</gene>
<keyword evidence="1" id="KW-1133">Transmembrane helix</keyword>
<feature type="transmembrane region" description="Helical" evidence="1">
    <location>
        <begin position="87"/>
        <end position="108"/>
    </location>
</feature>
<keyword evidence="1" id="KW-0472">Membrane</keyword>
<accession>A0A8S9FZA8</accession>
<evidence type="ECO:0000313" key="3">
    <source>
        <dbReference type="Proteomes" id="UP000712281"/>
    </source>
</evidence>
<evidence type="ECO:0000256" key="1">
    <source>
        <dbReference type="SAM" id="Phobius"/>
    </source>
</evidence>